<protein>
    <recommendedName>
        <fullName evidence="3">CRISPR-associated protein, Csh1 family</fullName>
    </recommendedName>
</protein>
<organism evidence="1 2">
    <name type="scientific">Kosmotoga olearia (strain ATCC BAA-1733 / DSM 21960 / TBF 19.5.1)</name>
    <dbReference type="NCBI Taxonomy" id="521045"/>
    <lineage>
        <taxon>Bacteria</taxon>
        <taxon>Thermotogati</taxon>
        <taxon>Thermotogota</taxon>
        <taxon>Thermotogae</taxon>
        <taxon>Kosmotogales</taxon>
        <taxon>Kosmotogaceae</taxon>
        <taxon>Kosmotoga</taxon>
    </lineage>
</organism>
<dbReference type="AlphaFoldDB" id="C5CFB3"/>
<dbReference type="Proteomes" id="UP000002382">
    <property type="component" value="Chromosome"/>
</dbReference>
<dbReference type="KEGG" id="kol:Kole_0674"/>
<dbReference type="STRING" id="521045.Kole_0674"/>
<dbReference type="RefSeq" id="WP_015868056.1">
    <property type="nucleotide sequence ID" value="NC_012785.1"/>
</dbReference>
<evidence type="ECO:0000313" key="1">
    <source>
        <dbReference type="EMBL" id="ACR79390.1"/>
    </source>
</evidence>
<dbReference type="Pfam" id="PF09484">
    <property type="entry name" value="Cas_TM1802"/>
    <property type="match status" value="1"/>
</dbReference>
<proteinExistence type="predicted"/>
<gene>
    <name evidence="1" type="ordered locus">Kole_0674</name>
</gene>
<evidence type="ECO:0000313" key="2">
    <source>
        <dbReference type="Proteomes" id="UP000002382"/>
    </source>
</evidence>
<dbReference type="HOGENOM" id="CLU_466766_0_0_0"/>
<accession>C5CFB3</accession>
<dbReference type="EMBL" id="CP001634">
    <property type="protein sequence ID" value="ACR79390.1"/>
    <property type="molecule type" value="Genomic_DNA"/>
</dbReference>
<reference evidence="1 2" key="2">
    <citation type="journal article" date="2011" name="J. Bacteriol.">
        <title>Genome Sequence of Kosmotoga olearia Strain TBF 19.5.1, a Thermophilic Bacterium with a Wide Growth Temperature Range, Isolated from the Troll B Oil Platform in the North Sea.</title>
        <authorList>
            <person name="Swithers K.S."/>
            <person name="Dipippo J.L."/>
            <person name="Bruce D.C."/>
            <person name="Detter C."/>
            <person name="Tapia R."/>
            <person name="Han S."/>
            <person name="Goodwin L.A."/>
            <person name="Han J."/>
            <person name="Woyke T."/>
            <person name="Pitluck S."/>
            <person name="Pennacchio L."/>
            <person name="Nolan M."/>
            <person name="Mikhailova N."/>
            <person name="Land M.L."/>
            <person name="Nesbo C.L."/>
            <person name="Gogarten J.P."/>
            <person name="Noll K.M."/>
        </authorList>
    </citation>
    <scope>NUCLEOTIDE SEQUENCE [LARGE SCALE GENOMIC DNA]</scope>
    <source>
        <strain evidence="2">ATCC BAA-1733 / DSM 21960 / TBF 19.5.1</strain>
    </source>
</reference>
<reference evidence="1 2" key="1">
    <citation type="submission" date="2009-06" db="EMBL/GenBank/DDBJ databases">
        <title>Complete sequence of Thermotogales bacterium TBF 19.5.1.</title>
        <authorList>
            <consortium name="US DOE Joint Genome Institute"/>
            <person name="Lucas S."/>
            <person name="Copeland A."/>
            <person name="Lapidus A."/>
            <person name="Glavina del Rio T."/>
            <person name="Tice H."/>
            <person name="Bruce D."/>
            <person name="Goodwin L."/>
            <person name="Pitluck S."/>
            <person name="Chertkov O."/>
            <person name="Brettin T."/>
            <person name="Detter J.C."/>
            <person name="Han C."/>
            <person name="Schmutz J."/>
            <person name="Larimer F."/>
            <person name="Land M."/>
            <person name="Hauser L."/>
            <person name="Kyrpides N."/>
            <person name="Ovchinnikova G."/>
            <person name="Noll K."/>
        </authorList>
    </citation>
    <scope>NUCLEOTIDE SEQUENCE [LARGE SCALE GENOMIC DNA]</scope>
    <source>
        <strain evidence="2">ATCC BAA-1733 / DSM 21960 / TBF 19.5.1</strain>
    </source>
</reference>
<dbReference type="OrthoDB" id="5422815at2"/>
<name>C5CFB3_KOSOT</name>
<dbReference type="InterPro" id="IPR013389">
    <property type="entry name" value="CRISPR-assoc_prot_Cas8b"/>
</dbReference>
<keyword evidence="2" id="KW-1185">Reference proteome</keyword>
<evidence type="ECO:0008006" key="3">
    <source>
        <dbReference type="Google" id="ProtNLM"/>
    </source>
</evidence>
<dbReference type="eggNOG" id="ENOG502Z952">
    <property type="taxonomic scope" value="Bacteria"/>
</dbReference>
<sequence length="599" mass="69631">MIKALYEIGKIHEKNYDETQQFTEDLGAKYTATITINVETKNGSLIYTGCSMEKKKDVNYLYRKTPSARFDPYSLTLKPAKHGPERIIDRFIKYCEVHKGKLISGIEKVLKENREVIIRDIEVAAKNCDKNERYFVTVVISGRYVGEIEEFRKIFLGEVQKLPKSRAGTCFICGKETEVGAKVSDILKFATIDQPGFAYRMNKKSHDITMPLCSECFAKLALGKKIADEKLTLNFYGSCDSYDSRVYVLPRFFGERIEKHHRFAQNTLAAFDSLTNTFKEENGRYEKFERKIVAKLGKEETYSTLNFVFFMKARKKDEVKLYLNIQDVPPSRLKMINFAATSIENELKSLGSPYIKFETLWKVFKGYSQLQKKATDKNPVPPSDFLKCMQAIFKGFRINLDPYKKAALRYIHSFKMNADEKERKNLFFERGNIVAMGYFLDRLNNLHEGGRLDLSKSKSEILKDFFELYPDFFKNDELKLTFIIGMIHSIFVDIQESQGYTGTADQRIKGYRMKPDDFKEHLSYMKSKFKYYLTKIKDASHVEFMKRLFEIAGEYQLKAGMKWKSSITDLNYAFLCGEASKRLLMSSNENKKEIEDKEV</sequence>